<gene>
    <name evidence="9" type="ORF">R1flu_012446</name>
</gene>
<evidence type="ECO:0000256" key="4">
    <source>
        <dbReference type="ARBA" id="ARBA00022679"/>
    </source>
</evidence>
<dbReference type="InterPro" id="IPR015712">
    <property type="entry name" value="DNA-dir_RNA_pol_su2"/>
</dbReference>
<comment type="similarity">
    <text evidence="1">Belongs to the RNA polymerase beta chain family.</text>
</comment>
<evidence type="ECO:0000256" key="5">
    <source>
        <dbReference type="ARBA" id="ARBA00022695"/>
    </source>
</evidence>
<dbReference type="GO" id="GO:0000428">
    <property type="term" value="C:DNA-directed RNA polymerase complex"/>
    <property type="evidence" value="ECO:0007669"/>
    <property type="project" value="UniProtKB-KW"/>
</dbReference>
<organism evidence="9 10">
    <name type="scientific">Riccia fluitans</name>
    <dbReference type="NCBI Taxonomy" id="41844"/>
    <lineage>
        <taxon>Eukaryota</taxon>
        <taxon>Viridiplantae</taxon>
        <taxon>Streptophyta</taxon>
        <taxon>Embryophyta</taxon>
        <taxon>Marchantiophyta</taxon>
        <taxon>Marchantiopsida</taxon>
        <taxon>Marchantiidae</taxon>
        <taxon>Marchantiales</taxon>
        <taxon>Ricciaceae</taxon>
        <taxon>Riccia</taxon>
    </lineage>
</organism>
<evidence type="ECO:0000256" key="3">
    <source>
        <dbReference type="ARBA" id="ARBA00022478"/>
    </source>
</evidence>
<feature type="domain" description="DNA-directed RNA polymerase subunit 2 hybrid-binding" evidence="7">
    <location>
        <begin position="4"/>
        <end position="143"/>
    </location>
</feature>
<dbReference type="GO" id="GO:0003899">
    <property type="term" value="F:DNA-directed RNA polymerase activity"/>
    <property type="evidence" value="ECO:0007669"/>
    <property type="project" value="UniProtKB-EC"/>
</dbReference>
<dbReference type="Pfam" id="PF04560">
    <property type="entry name" value="RNA_pol_Rpb2_7"/>
    <property type="match status" value="1"/>
</dbReference>
<evidence type="ECO:0000313" key="9">
    <source>
        <dbReference type="EMBL" id="KAL2644859.1"/>
    </source>
</evidence>
<proteinExistence type="inferred from homology"/>
<evidence type="ECO:0000313" key="10">
    <source>
        <dbReference type="Proteomes" id="UP001605036"/>
    </source>
</evidence>
<evidence type="ECO:0000256" key="1">
    <source>
        <dbReference type="ARBA" id="ARBA00006835"/>
    </source>
</evidence>
<evidence type="ECO:0000256" key="2">
    <source>
        <dbReference type="ARBA" id="ARBA00012418"/>
    </source>
</evidence>
<dbReference type="Gene3D" id="2.40.270.10">
    <property type="entry name" value="DNA-directed RNA polymerase, subunit 2, domain 6"/>
    <property type="match status" value="1"/>
</dbReference>
<dbReference type="InterPro" id="IPR007641">
    <property type="entry name" value="RNA_pol_Rpb2_7"/>
</dbReference>
<accession>A0ABD1ZBT4</accession>
<evidence type="ECO:0000259" key="7">
    <source>
        <dbReference type="Pfam" id="PF00562"/>
    </source>
</evidence>
<dbReference type="Gene3D" id="3.90.1800.10">
    <property type="entry name" value="RNA polymerase alpha subunit dimerisation domain"/>
    <property type="match status" value="1"/>
</dbReference>
<keyword evidence="6" id="KW-0804">Transcription</keyword>
<protein>
    <recommendedName>
        <fullName evidence="2">DNA-directed RNA polymerase</fullName>
        <ecNumber evidence="2">2.7.7.6</ecNumber>
    </recommendedName>
</protein>
<keyword evidence="5" id="KW-0548">Nucleotidyltransferase</keyword>
<sequence>MNRQKGIVGMVFIQEDLPVTQEGIVPDIVINPHAFPSRQTLGQMCESALGKATAKRGEQLFATPFMPASTVEWITNALHKSGYNGWGTETMYNGFTGKAMEAKIFIGTTFYQRLTHMVQDMIKYRRRGHVHPLTRQPVADRKRHGGVKFGEMERDCLIAHGAAATIQERTFHLSDYHEVHLCRGCKQMAHMGPGRVPICRFCRKGKKAEIVLVEIPYACKLLIQELQSMCISVGLDTEVV</sequence>
<dbReference type="EC" id="2.7.7.6" evidence="2"/>
<keyword evidence="10" id="KW-1185">Reference proteome</keyword>
<keyword evidence="3" id="KW-0240">DNA-directed RNA polymerase</keyword>
<comment type="caution">
    <text evidence="9">The sequence shown here is derived from an EMBL/GenBank/DDBJ whole genome shotgun (WGS) entry which is preliminary data.</text>
</comment>
<dbReference type="InterPro" id="IPR007120">
    <property type="entry name" value="DNA-dir_RNAP_su2_dom"/>
</dbReference>
<evidence type="ECO:0000259" key="8">
    <source>
        <dbReference type="Pfam" id="PF04560"/>
    </source>
</evidence>
<evidence type="ECO:0000256" key="6">
    <source>
        <dbReference type="ARBA" id="ARBA00023163"/>
    </source>
</evidence>
<dbReference type="SUPFAM" id="SSF64484">
    <property type="entry name" value="beta and beta-prime subunits of DNA dependent RNA-polymerase"/>
    <property type="match status" value="1"/>
</dbReference>
<dbReference type="InterPro" id="IPR037033">
    <property type="entry name" value="DNA-dir_RNAP_su2_hyb_sf"/>
</dbReference>
<dbReference type="PANTHER" id="PTHR20856">
    <property type="entry name" value="DNA-DIRECTED RNA POLYMERASE I SUBUNIT 2"/>
    <property type="match status" value="1"/>
</dbReference>
<dbReference type="EMBL" id="JBHFFA010000002">
    <property type="protein sequence ID" value="KAL2644859.1"/>
    <property type="molecule type" value="Genomic_DNA"/>
</dbReference>
<reference evidence="9 10" key="1">
    <citation type="submission" date="2024-09" db="EMBL/GenBank/DDBJ databases">
        <title>Chromosome-scale assembly of Riccia fluitans.</title>
        <authorList>
            <person name="Paukszto L."/>
            <person name="Sawicki J."/>
            <person name="Karawczyk K."/>
            <person name="Piernik-Szablinska J."/>
            <person name="Szczecinska M."/>
            <person name="Mazdziarz M."/>
        </authorList>
    </citation>
    <scope>NUCLEOTIDE SEQUENCE [LARGE SCALE GENOMIC DNA]</scope>
    <source>
        <strain evidence="9">Rf_01</strain>
        <tissue evidence="9">Aerial parts of the thallus</tissue>
    </source>
</reference>
<dbReference type="Proteomes" id="UP001605036">
    <property type="component" value="Unassembled WGS sequence"/>
</dbReference>
<keyword evidence="4" id="KW-0808">Transferase</keyword>
<dbReference type="AlphaFoldDB" id="A0ABD1ZBT4"/>
<dbReference type="Pfam" id="PF00562">
    <property type="entry name" value="RNA_pol_Rpb2_6"/>
    <property type="match status" value="1"/>
</dbReference>
<name>A0ABD1ZBT4_9MARC</name>
<feature type="domain" description="RNA polymerase Rpb2" evidence="8">
    <location>
        <begin position="145"/>
        <end position="236"/>
    </location>
</feature>